<reference evidence="1 2" key="1">
    <citation type="submission" date="2016-06" db="EMBL/GenBank/DDBJ databases">
        <title>Evolution of pathogenesis and genome organization in the Tremellales.</title>
        <authorList>
            <person name="Cuomo C."/>
            <person name="Litvintseva A."/>
            <person name="Heitman J."/>
            <person name="Chen Y."/>
            <person name="Sun S."/>
            <person name="Springer D."/>
            <person name="Dromer F."/>
            <person name="Young S."/>
            <person name="Zeng Q."/>
            <person name="Chapman S."/>
            <person name="Gujja S."/>
            <person name="Saif S."/>
            <person name="Birren B."/>
        </authorList>
    </citation>
    <scope>NUCLEOTIDE SEQUENCE [LARGE SCALE GENOMIC DNA]</scope>
    <source>
        <strain evidence="1 2">ATCC 28783</strain>
    </source>
</reference>
<gene>
    <name evidence="1" type="ORF">M231_02363</name>
</gene>
<dbReference type="AlphaFoldDB" id="A0A4Q1BR48"/>
<comment type="caution">
    <text evidence="1">The sequence shown here is derived from an EMBL/GenBank/DDBJ whole genome shotgun (WGS) entry which is preliminary data.</text>
</comment>
<evidence type="ECO:0000313" key="1">
    <source>
        <dbReference type="EMBL" id="RXK40380.1"/>
    </source>
</evidence>
<keyword evidence="2" id="KW-1185">Reference proteome</keyword>
<organism evidence="1 2">
    <name type="scientific">Tremella mesenterica</name>
    <name type="common">Jelly fungus</name>
    <dbReference type="NCBI Taxonomy" id="5217"/>
    <lineage>
        <taxon>Eukaryota</taxon>
        <taxon>Fungi</taxon>
        <taxon>Dikarya</taxon>
        <taxon>Basidiomycota</taxon>
        <taxon>Agaricomycotina</taxon>
        <taxon>Tremellomycetes</taxon>
        <taxon>Tremellales</taxon>
        <taxon>Tremellaceae</taxon>
        <taxon>Tremella</taxon>
    </lineage>
</organism>
<dbReference type="InParanoid" id="A0A4Q1BR48"/>
<evidence type="ECO:0000313" key="2">
    <source>
        <dbReference type="Proteomes" id="UP000289152"/>
    </source>
</evidence>
<sequence>MNYSKYDNVTRAVKALLDSMKDHRAWYTWGVGSEKEATTVTDSTQLRWSNLQAAMRRKLHRKSDVFNYGDVVDSLYPSTSEFEPDLQWDLNLAVDVIRRDGITVTVAQV</sequence>
<name>A0A4Q1BR48_TREME</name>
<protein>
    <submittedName>
        <fullName evidence="1">Uncharacterized protein</fullName>
    </submittedName>
</protein>
<dbReference type="Proteomes" id="UP000289152">
    <property type="component" value="Unassembled WGS sequence"/>
</dbReference>
<dbReference type="EMBL" id="SDIL01000019">
    <property type="protein sequence ID" value="RXK40380.1"/>
    <property type="molecule type" value="Genomic_DNA"/>
</dbReference>
<accession>A0A4Q1BR48</accession>
<dbReference type="VEuPathDB" id="FungiDB:TREMEDRAFT_64468"/>
<proteinExistence type="predicted"/>